<dbReference type="PANTHER" id="PTHR23503">
    <property type="entry name" value="SOLUTE CARRIER FAMILY 2"/>
    <property type="match status" value="1"/>
</dbReference>
<dbReference type="PANTHER" id="PTHR23503:SF8">
    <property type="entry name" value="FACILITATED GLUCOSE TRANSPORTER PROTEIN 1"/>
    <property type="match status" value="1"/>
</dbReference>
<feature type="compositionally biased region" description="Basic and acidic residues" evidence="7">
    <location>
        <begin position="1"/>
        <end position="13"/>
    </location>
</feature>
<keyword evidence="3 8" id="KW-0812">Transmembrane</keyword>
<feature type="transmembrane region" description="Helical" evidence="8">
    <location>
        <begin position="377"/>
        <end position="400"/>
    </location>
</feature>
<dbReference type="Pfam" id="PF00083">
    <property type="entry name" value="Sugar_tr"/>
    <property type="match status" value="1"/>
</dbReference>
<comment type="similarity">
    <text evidence="6">Belongs to the major facilitator superfamily. Sugar transporter (TC 2.A.1.1) family.</text>
</comment>
<dbReference type="NCBIfam" id="TIGR00879">
    <property type="entry name" value="SP"/>
    <property type="match status" value="1"/>
</dbReference>
<dbReference type="Gene3D" id="1.20.1250.20">
    <property type="entry name" value="MFS general substrate transporter like domains"/>
    <property type="match status" value="1"/>
</dbReference>
<evidence type="ECO:0000256" key="1">
    <source>
        <dbReference type="ARBA" id="ARBA00004141"/>
    </source>
</evidence>
<dbReference type="SUPFAM" id="SSF103473">
    <property type="entry name" value="MFS general substrate transporter"/>
    <property type="match status" value="1"/>
</dbReference>
<feature type="transmembrane region" description="Helical" evidence="8">
    <location>
        <begin position="191"/>
        <end position="212"/>
    </location>
</feature>
<dbReference type="InterPro" id="IPR036259">
    <property type="entry name" value="MFS_trans_sf"/>
</dbReference>
<feature type="region of interest" description="Disordered" evidence="7">
    <location>
        <begin position="1"/>
        <end position="20"/>
    </location>
</feature>
<feature type="transmembrane region" description="Helical" evidence="8">
    <location>
        <begin position="439"/>
        <end position="464"/>
    </location>
</feature>
<evidence type="ECO:0000256" key="8">
    <source>
        <dbReference type="SAM" id="Phobius"/>
    </source>
</evidence>
<feature type="transmembrane region" description="Helical" evidence="8">
    <location>
        <begin position="343"/>
        <end position="365"/>
    </location>
</feature>
<keyword evidence="4 8" id="KW-1133">Transmembrane helix</keyword>
<protein>
    <recommendedName>
        <fullName evidence="9">Major facilitator superfamily (MFS) profile domain-containing protein</fullName>
    </recommendedName>
</protein>
<comment type="caution">
    <text evidence="11">The sequence shown here is derived from an EMBL/GenBank/DDBJ whole genome shotgun (WGS) entry which is preliminary data.</text>
</comment>
<dbReference type="Proteomes" id="UP000663845">
    <property type="component" value="Unassembled WGS sequence"/>
</dbReference>
<evidence type="ECO:0000256" key="6">
    <source>
        <dbReference type="RuleBase" id="RU003346"/>
    </source>
</evidence>
<evidence type="ECO:0000313" key="11">
    <source>
        <dbReference type="EMBL" id="CAF3489647.1"/>
    </source>
</evidence>
<dbReference type="EMBL" id="CAJOAZ010000016">
    <property type="protein sequence ID" value="CAF3489647.1"/>
    <property type="molecule type" value="Genomic_DNA"/>
</dbReference>
<dbReference type="PROSITE" id="PS50850">
    <property type="entry name" value="MFS"/>
    <property type="match status" value="1"/>
</dbReference>
<evidence type="ECO:0000259" key="9">
    <source>
        <dbReference type="PROSITE" id="PS50850"/>
    </source>
</evidence>
<accession>A0A818GC18</accession>
<feature type="transmembrane region" description="Helical" evidence="8">
    <location>
        <begin position="476"/>
        <end position="496"/>
    </location>
</feature>
<dbReference type="InterPro" id="IPR003663">
    <property type="entry name" value="Sugar/inositol_transpt"/>
</dbReference>
<dbReference type="GO" id="GO:0016020">
    <property type="term" value="C:membrane"/>
    <property type="evidence" value="ECO:0007669"/>
    <property type="project" value="UniProtKB-SubCell"/>
</dbReference>
<keyword evidence="5 8" id="KW-0472">Membrane</keyword>
<dbReference type="InterPro" id="IPR005828">
    <property type="entry name" value="MFS_sugar_transport-like"/>
</dbReference>
<dbReference type="InterPro" id="IPR045263">
    <property type="entry name" value="GLUT"/>
</dbReference>
<evidence type="ECO:0000256" key="5">
    <source>
        <dbReference type="ARBA" id="ARBA00023136"/>
    </source>
</evidence>
<evidence type="ECO:0000256" key="2">
    <source>
        <dbReference type="ARBA" id="ARBA00022448"/>
    </source>
</evidence>
<gene>
    <name evidence="10" type="ORF">JYZ213_LOCUS29398</name>
    <name evidence="11" type="ORF">OXD698_LOCUS649</name>
</gene>
<feature type="transmembrane region" description="Helical" evidence="8">
    <location>
        <begin position="26"/>
        <end position="47"/>
    </location>
</feature>
<evidence type="ECO:0000313" key="12">
    <source>
        <dbReference type="Proteomes" id="UP000663844"/>
    </source>
</evidence>
<evidence type="ECO:0000256" key="4">
    <source>
        <dbReference type="ARBA" id="ARBA00022989"/>
    </source>
</evidence>
<name>A0A818GC18_9BILA</name>
<feature type="transmembrane region" description="Helical" evidence="8">
    <location>
        <begin position="224"/>
        <end position="247"/>
    </location>
</feature>
<feature type="transmembrane region" description="Helical" evidence="8">
    <location>
        <begin position="253"/>
        <end position="275"/>
    </location>
</feature>
<proteinExistence type="inferred from homology"/>
<comment type="subcellular location">
    <subcellularLocation>
        <location evidence="1">Membrane</location>
        <topology evidence="1">Multi-pass membrane protein</topology>
    </subcellularLocation>
</comment>
<feature type="transmembrane region" description="Helical" evidence="8">
    <location>
        <begin position="407"/>
        <end position="427"/>
    </location>
</feature>
<dbReference type="PRINTS" id="PR00171">
    <property type="entry name" value="SUGRTRNSPORT"/>
</dbReference>
<feature type="transmembrane region" description="Helical" evidence="8">
    <location>
        <begin position="138"/>
        <end position="158"/>
    </location>
</feature>
<dbReference type="GO" id="GO:0015149">
    <property type="term" value="F:hexose transmembrane transporter activity"/>
    <property type="evidence" value="ECO:0007669"/>
    <property type="project" value="TreeGrafter"/>
</dbReference>
<feature type="transmembrane region" description="Helical" evidence="8">
    <location>
        <begin position="165"/>
        <end position="185"/>
    </location>
</feature>
<dbReference type="AlphaFoldDB" id="A0A818GC18"/>
<keyword evidence="2 6" id="KW-0813">Transport</keyword>
<feature type="transmembrane region" description="Helical" evidence="8">
    <location>
        <begin position="502"/>
        <end position="524"/>
    </location>
</feature>
<dbReference type="EMBL" id="CAJNOG010000448">
    <property type="protein sequence ID" value="CAF1246944.1"/>
    <property type="molecule type" value="Genomic_DNA"/>
</dbReference>
<evidence type="ECO:0000256" key="7">
    <source>
        <dbReference type="SAM" id="MobiDB-lite"/>
    </source>
</evidence>
<reference evidence="11" key="1">
    <citation type="submission" date="2021-02" db="EMBL/GenBank/DDBJ databases">
        <authorList>
            <person name="Nowell W R."/>
        </authorList>
    </citation>
    <scope>NUCLEOTIDE SEQUENCE</scope>
</reference>
<sequence length="561" mass="61680">MSTEATERLRQGDPGDDSTQRGCTSWLLISIVVLTTTTAFVFGWGLAAPNMYNKYTEPFLNRQDPCKIQSVHKSEFNPTMEGSIESDNRNAAERTQYDNSEVVTDEDGNVVVNEPAEKKKVTEPFNFFGELIKGIPQTVFLIGAFIGAVTGPFWVNLFDRKRTVFANYIFCFASSLCVLLASYLVQPWLYYLSRLLLGYQGGMACVVVPPFIGEISSQKVRGAAGAAFQLALTIGILVAQIVGLPFIAGTCRAWGWGLAIVFLLPLAGIFLLTLLPNSPTQMIGKYNDEEQATTDLKKLRGTNNVHADLDIIREQTRQTSGGKQDSLSIPQVLASARYRWPMLVTVILQLSQALSGINAVFFYSSKMFEKAGIPEHLIPYANIGTGAINVFATIISVFLIDKLGRRVLVIYPMAVMVVVFAVLTALVEVNETRNSATLGAITVVFILIFIVCFAVGLGPIPFLFSSEVCRPEARDAVQSLGLVANYLGNILLSLFFPALNSILGGYVFLIFLVLVLLNVAFLWFKMPETKNKSIEDAERFWKITQPPTTNEGKLLPSPTNA</sequence>
<organism evidence="11 12">
    <name type="scientific">Adineta steineri</name>
    <dbReference type="NCBI Taxonomy" id="433720"/>
    <lineage>
        <taxon>Eukaryota</taxon>
        <taxon>Metazoa</taxon>
        <taxon>Spiralia</taxon>
        <taxon>Gnathifera</taxon>
        <taxon>Rotifera</taxon>
        <taxon>Eurotatoria</taxon>
        <taxon>Bdelloidea</taxon>
        <taxon>Adinetida</taxon>
        <taxon>Adinetidae</taxon>
        <taxon>Adineta</taxon>
    </lineage>
</organism>
<dbReference type="InterPro" id="IPR020846">
    <property type="entry name" value="MFS_dom"/>
</dbReference>
<feature type="domain" description="Major facilitator superfamily (MFS) profile" evidence="9">
    <location>
        <begin position="31"/>
        <end position="530"/>
    </location>
</feature>
<evidence type="ECO:0000256" key="3">
    <source>
        <dbReference type="ARBA" id="ARBA00022692"/>
    </source>
</evidence>
<evidence type="ECO:0000313" key="10">
    <source>
        <dbReference type="EMBL" id="CAF1246944.1"/>
    </source>
</evidence>
<dbReference type="Proteomes" id="UP000663844">
    <property type="component" value="Unassembled WGS sequence"/>
</dbReference>